<reference evidence="3" key="1">
    <citation type="submission" date="2019-04" db="EMBL/GenBank/DDBJ databases">
        <title>Sequencing of skin fungus with MAO and IRED activity.</title>
        <authorList>
            <person name="Marsaioli A.J."/>
            <person name="Bonatto J.M.C."/>
            <person name="Reis Junior O."/>
        </authorList>
    </citation>
    <scope>NUCLEOTIDE SEQUENCE</scope>
    <source>
        <strain evidence="3">30M1</strain>
    </source>
</reference>
<organism evidence="3 4">
    <name type="scientific">Curvularia kusanoi</name>
    <name type="common">Cochliobolus kusanoi</name>
    <dbReference type="NCBI Taxonomy" id="90978"/>
    <lineage>
        <taxon>Eukaryota</taxon>
        <taxon>Fungi</taxon>
        <taxon>Dikarya</taxon>
        <taxon>Ascomycota</taxon>
        <taxon>Pezizomycotina</taxon>
        <taxon>Dothideomycetes</taxon>
        <taxon>Pleosporomycetidae</taxon>
        <taxon>Pleosporales</taxon>
        <taxon>Pleosporineae</taxon>
        <taxon>Pleosporaceae</taxon>
        <taxon>Curvularia</taxon>
    </lineage>
</organism>
<evidence type="ECO:0000256" key="1">
    <source>
        <dbReference type="SAM" id="MobiDB-lite"/>
    </source>
</evidence>
<dbReference type="Gene3D" id="3.10.260.10">
    <property type="entry name" value="Transcription regulator HTH, APSES-type DNA-binding domain"/>
    <property type="match status" value="1"/>
</dbReference>
<gene>
    <name evidence="3" type="ORF">E8E13_008343</name>
</gene>
<dbReference type="SUPFAM" id="SSF54616">
    <property type="entry name" value="DNA-binding domain of Mlu1-box binding protein MBP1"/>
    <property type="match status" value="1"/>
</dbReference>
<accession>A0A9P4TKN4</accession>
<evidence type="ECO:0000313" key="3">
    <source>
        <dbReference type="EMBL" id="KAF3006662.1"/>
    </source>
</evidence>
<protein>
    <recommendedName>
        <fullName evidence="2">HTH APSES-type domain-containing protein</fullName>
    </recommendedName>
</protein>
<dbReference type="GO" id="GO:0000981">
    <property type="term" value="F:DNA-binding transcription factor activity, RNA polymerase II-specific"/>
    <property type="evidence" value="ECO:0007669"/>
    <property type="project" value="UniProtKB-ARBA"/>
</dbReference>
<dbReference type="OrthoDB" id="5562739at2759"/>
<name>A0A9P4TKN4_CURKU</name>
<feature type="region of interest" description="Disordered" evidence="1">
    <location>
        <begin position="335"/>
        <end position="386"/>
    </location>
</feature>
<dbReference type="PANTHER" id="PTHR43828:SF5">
    <property type="entry name" value="TRANSCRIPTIONAL REPRESSOR XBP1"/>
    <property type="match status" value="1"/>
</dbReference>
<comment type="caution">
    <text evidence="3">The sequence shown here is derived from an EMBL/GenBank/DDBJ whole genome shotgun (WGS) entry which is preliminary data.</text>
</comment>
<feature type="compositionally biased region" description="Basic and acidic residues" evidence="1">
    <location>
        <begin position="377"/>
        <end position="386"/>
    </location>
</feature>
<dbReference type="PROSITE" id="PS51299">
    <property type="entry name" value="HTH_APSES"/>
    <property type="match status" value="1"/>
</dbReference>
<feature type="region of interest" description="Disordered" evidence="1">
    <location>
        <begin position="7"/>
        <end position="30"/>
    </location>
</feature>
<dbReference type="PANTHER" id="PTHR43828">
    <property type="entry name" value="ASPARAGINASE"/>
    <property type="match status" value="1"/>
</dbReference>
<evidence type="ECO:0000259" key="2">
    <source>
        <dbReference type="PROSITE" id="PS51299"/>
    </source>
</evidence>
<dbReference type="GO" id="GO:0003677">
    <property type="term" value="F:DNA binding"/>
    <property type="evidence" value="ECO:0007669"/>
    <property type="project" value="InterPro"/>
</dbReference>
<dbReference type="AlphaFoldDB" id="A0A9P4TKN4"/>
<dbReference type="Proteomes" id="UP000801428">
    <property type="component" value="Unassembled WGS sequence"/>
</dbReference>
<proteinExistence type="predicted"/>
<dbReference type="GO" id="GO:0030907">
    <property type="term" value="C:MBF transcription complex"/>
    <property type="evidence" value="ECO:0007669"/>
    <property type="project" value="TreeGrafter"/>
</dbReference>
<feature type="domain" description="HTH APSES-type" evidence="2">
    <location>
        <begin position="103"/>
        <end position="221"/>
    </location>
</feature>
<keyword evidence="4" id="KW-1185">Reference proteome</keyword>
<dbReference type="InterPro" id="IPR003163">
    <property type="entry name" value="Tscrpt_reg_HTH_APSES-type"/>
</dbReference>
<dbReference type="GO" id="GO:0033309">
    <property type="term" value="C:SBF transcription complex"/>
    <property type="evidence" value="ECO:0007669"/>
    <property type="project" value="TreeGrafter"/>
</dbReference>
<dbReference type="InterPro" id="IPR036887">
    <property type="entry name" value="HTH_APSES_sf"/>
</dbReference>
<sequence length="432" mass="48481">MDIAFLLNSPDSDAKPRTATPPAPPASNNHHTVHAAASRRQKLAKDAPIFVKGTNTVGHVNYPPHEAGEDTDLQAQHRQLKVHPLGQISELSVRHIPYVSDKKHFKEKTGREAFEVFQYTFMVPGDEKKYLVVWDYNNGLVRMTPFFKSFKYSKTVPAKALNQNPGLKDISYSITGGALVCQGYWVPWHAARELAATFCWNIRWALTPVFGNDFPDMCIPHRHVSFGNFIISPDTVRFCTEETARFKEEKDSYRLIQSGPASPSVPMEKPFFDTPIWQNEIFSSPAYLDCREYNAEYDKATYSTQVSPHSLHTPSHHTSAEKDVILSSPALTWALTPQSPESPALDAWHSEPPRTKRTHSKVAYDDGDDKSDAGQPDENRQAHDYSTDELVAADILLSIGVVTRNAAALPKVKRIRRGSDNTDTWSAMTYSP</sequence>
<dbReference type="EMBL" id="SWKU01000005">
    <property type="protein sequence ID" value="KAF3006662.1"/>
    <property type="molecule type" value="Genomic_DNA"/>
</dbReference>
<dbReference type="InterPro" id="IPR051642">
    <property type="entry name" value="SWI6-like"/>
</dbReference>
<evidence type="ECO:0000313" key="4">
    <source>
        <dbReference type="Proteomes" id="UP000801428"/>
    </source>
</evidence>